<feature type="compositionally biased region" description="Polar residues" evidence="1">
    <location>
        <begin position="53"/>
        <end position="63"/>
    </location>
</feature>
<organism evidence="2 3">
    <name type="scientific">Actinidia rufa</name>
    <dbReference type="NCBI Taxonomy" id="165716"/>
    <lineage>
        <taxon>Eukaryota</taxon>
        <taxon>Viridiplantae</taxon>
        <taxon>Streptophyta</taxon>
        <taxon>Embryophyta</taxon>
        <taxon>Tracheophyta</taxon>
        <taxon>Spermatophyta</taxon>
        <taxon>Magnoliopsida</taxon>
        <taxon>eudicotyledons</taxon>
        <taxon>Gunneridae</taxon>
        <taxon>Pentapetalae</taxon>
        <taxon>asterids</taxon>
        <taxon>Ericales</taxon>
        <taxon>Actinidiaceae</taxon>
        <taxon>Actinidia</taxon>
    </lineage>
</organism>
<protein>
    <submittedName>
        <fullName evidence="2">Uncharacterized protein</fullName>
    </submittedName>
</protein>
<comment type="caution">
    <text evidence="2">The sequence shown here is derived from an EMBL/GenBank/DDBJ whole genome shotgun (WGS) entry which is preliminary data.</text>
</comment>
<feature type="compositionally biased region" description="Basic and acidic residues" evidence="1">
    <location>
        <begin position="33"/>
        <end position="50"/>
    </location>
</feature>
<evidence type="ECO:0000313" key="3">
    <source>
        <dbReference type="Proteomes" id="UP000585474"/>
    </source>
</evidence>
<gene>
    <name evidence="2" type="ORF">Acr_23g0012730</name>
</gene>
<keyword evidence="3" id="KW-1185">Reference proteome</keyword>
<reference evidence="2 3" key="1">
    <citation type="submission" date="2019-07" db="EMBL/GenBank/DDBJ databases">
        <title>De Novo Assembly of kiwifruit Actinidia rufa.</title>
        <authorList>
            <person name="Sugita-Konishi S."/>
            <person name="Sato K."/>
            <person name="Mori E."/>
            <person name="Abe Y."/>
            <person name="Kisaki G."/>
            <person name="Hamano K."/>
            <person name="Suezawa K."/>
            <person name="Otani M."/>
            <person name="Fukuda T."/>
            <person name="Manabe T."/>
            <person name="Gomi K."/>
            <person name="Tabuchi M."/>
            <person name="Akimitsu K."/>
            <person name="Kataoka I."/>
        </authorList>
    </citation>
    <scope>NUCLEOTIDE SEQUENCE [LARGE SCALE GENOMIC DNA]</scope>
    <source>
        <strain evidence="3">cv. Fuchu</strain>
    </source>
</reference>
<feature type="compositionally biased region" description="Acidic residues" evidence="1">
    <location>
        <begin position="200"/>
        <end position="220"/>
    </location>
</feature>
<feature type="region of interest" description="Disordered" evidence="1">
    <location>
        <begin position="33"/>
        <end position="63"/>
    </location>
</feature>
<evidence type="ECO:0000313" key="2">
    <source>
        <dbReference type="EMBL" id="GFZ12888.1"/>
    </source>
</evidence>
<dbReference type="EMBL" id="BJWL01000023">
    <property type="protein sequence ID" value="GFZ12888.1"/>
    <property type="molecule type" value="Genomic_DNA"/>
</dbReference>
<proteinExistence type="predicted"/>
<feature type="region of interest" description="Disordered" evidence="1">
    <location>
        <begin position="189"/>
        <end position="220"/>
    </location>
</feature>
<dbReference type="Proteomes" id="UP000585474">
    <property type="component" value="Unassembled WGS sequence"/>
</dbReference>
<accession>A0A7J0GQ58</accession>
<dbReference type="AlphaFoldDB" id="A0A7J0GQ58"/>
<sequence length="220" mass="24378">MLKQCKEVRHPSHCSEGHCDDHLEGHSTYIYQGKEDPSRRQGVHGDERLAKKPTTTSACSNGGDSTGLGALAIKDTDVVIKLAQSSLLPTDVEMVNKMELDEVAAKQVREIQKGLEFREIAISSLKVEAILEGRGPNPGEALTYQKRVSVVTEFKASKEYNKVLTLKASRFYGEGFELCKKQIKLHFPDLDNDDMKIDPNLDEDGASDDDMDGDDILEDP</sequence>
<evidence type="ECO:0000256" key="1">
    <source>
        <dbReference type="SAM" id="MobiDB-lite"/>
    </source>
</evidence>
<feature type="compositionally biased region" description="Basic and acidic residues" evidence="1">
    <location>
        <begin position="189"/>
        <end position="199"/>
    </location>
</feature>
<name>A0A7J0GQ58_9ERIC</name>